<gene>
    <name evidence="1" type="ORF">E3D37_16080</name>
</gene>
<dbReference type="RefSeq" id="WP_134256238.1">
    <property type="nucleotide sequence ID" value="NZ_SNSG01000013.1"/>
</dbReference>
<protein>
    <submittedName>
        <fullName evidence="1">Uncharacterized protein</fullName>
    </submittedName>
</protein>
<name>A0AAX2RR00_BURCE</name>
<evidence type="ECO:0000313" key="2">
    <source>
        <dbReference type="Proteomes" id="UP000298234"/>
    </source>
</evidence>
<proteinExistence type="predicted"/>
<organism evidence="1 2">
    <name type="scientific">Burkholderia cepacia</name>
    <name type="common">Pseudomonas cepacia</name>
    <dbReference type="NCBI Taxonomy" id="292"/>
    <lineage>
        <taxon>Bacteria</taxon>
        <taxon>Pseudomonadati</taxon>
        <taxon>Pseudomonadota</taxon>
        <taxon>Betaproteobacteria</taxon>
        <taxon>Burkholderiales</taxon>
        <taxon>Burkholderiaceae</taxon>
        <taxon>Burkholderia</taxon>
        <taxon>Burkholderia cepacia complex</taxon>
    </lineage>
</organism>
<accession>A0AAX2RR00</accession>
<comment type="caution">
    <text evidence="1">The sequence shown here is derived from an EMBL/GenBank/DDBJ whole genome shotgun (WGS) entry which is preliminary data.</text>
</comment>
<sequence length="83" mass="8981">MSMNESEVIVFSTLLALKGPKAVRATIRVPLEDDVEDRVKAFARALGQGPTTPFMATIQERVGLLQCFMSKISPDTAPATTKS</sequence>
<dbReference type="AlphaFoldDB" id="A0AAX2RR00"/>
<reference evidence="1 2" key="1">
    <citation type="submission" date="2019-03" db="EMBL/GenBank/DDBJ databases">
        <title>Burkholderia cepacia outbreak.</title>
        <authorList>
            <person name="Farzana R."/>
            <person name="Walsh T.R."/>
        </authorList>
    </citation>
    <scope>NUCLEOTIDE SEQUENCE [LARGE SCALE GENOMIC DNA]</scope>
    <source>
        <strain evidence="2">d13</strain>
    </source>
</reference>
<dbReference type="EMBL" id="SNSQ01000016">
    <property type="protein sequence ID" value="TEU47522.1"/>
    <property type="molecule type" value="Genomic_DNA"/>
</dbReference>
<evidence type="ECO:0000313" key="1">
    <source>
        <dbReference type="EMBL" id="TEU47522.1"/>
    </source>
</evidence>
<dbReference type="Proteomes" id="UP000298234">
    <property type="component" value="Unassembled WGS sequence"/>
</dbReference>